<dbReference type="RefSeq" id="WP_091321613.1">
    <property type="nucleotide sequence ID" value="NZ_FOSW01000002.1"/>
</dbReference>
<keyword evidence="4" id="KW-1185">Reference proteome</keyword>
<reference evidence="3 4" key="1">
    <citation type="submission" date="2016-10" db="EMBL/GenBank/DDBJ databases">
        <authorList>
            <person name="de Groot N.N."/>
        </authorList>
    </citation>
    <scope>NUCLEOTIDE SEQUENCE [LARGE SCALE GENOMIC DNA]</scope>
    <source>
        <strain evidence="3 4">DSM 45317</strain>
    </source>
</reference>
<name>A0A1I4AQG9_9ACTN</name>
<feature type="transmembrane region" description="Helical" evidence="2">
    <location>
        <begin position="126"/>
        <end position="147"/>
    </location>
</feature>
<evidence type="ECO:0000313" key="4">
    <source>
        <dbReference type="Proteomes" id="UP000199152"/>
    </source>
</evidence>
<dbReference type="OrthoDB" id="156718at2"/>
<sequence length="257" mass="28149">MIEYRTPYPVRVDASPAPTVSRALWLVKWLLLIPHLIVLVFLWVAFWVVGVIAFFAILFTGRYPRSLFDFAVGVLRWSWRVHYYGYGANGTDRYPPFSLAEVPDYPAHVDVAYPGRLSRGLIFVKWLLAIPHYLVLAIFVGGGLWLGTRGGSDDAWDNGWSAGGGLVGLLVLIAAIVLLFTGRYPQPIYDFVLGMDRWALRVAAYTALMTDRYPPFRLDMGGSDPGSVPAEPLGPPPAGMPAAPPPAPSAPGADPPQ</sequence>
<keyword evidence="2" id="KW-0812">Transmembrane</keyword>
<dbReference type="Proteomes" id="UP000199152">
    <property type="component" value="Unassembled WGS sequence"/>
</dbReference>
<evidence type="ECO:0000313" key="3">
    <source>
        <dbReference type="EMBL" id="SFK58523.1"/>
    </source>
</evidence>
<evidence type="ECO:0008006" key="5">
    <source>
        <dbReference type="Google" id="ProtNLM"/>
    </source>
</evidence>
<gene>
    <name evidence="3" type="ORF">SAMN04488085_102341</name>
</gene>
<keyword evidence="2" id="KW-0472">Membrane</keyword>
<evidence type="ECO:0000256" key="1">
    <source>
        <dbReference type="SAM" id="MobiDB-lite"/>
    </source>
</evidence>
<dbReference type="InterPro" id="IPR025498">
    <property type="entry name" value="DUF4389"/>
</dbReference>
<feature type="region of interest" description="Disordered" evidence="1">
    <location>
        <begin position="220"/>
        <end position="257"/>
    </location>
</feature>
<dbReference type="STRING" id="504800.SAMN04488085_102341"/>
<dbReference type="Pfam" id="PF14333">
    <property type="entry name" value="DUF4389"/>
    <property type="match status" value="2"/>
</dbReference>
<evidence type="ECO:0000256" key="2">
    <source>
        <dbReference type="SAM" id="Phobius"/>
    </source>
</evidence>
<accession>A0A1I4AQG9</accession>
<feature type="transmembrane region" description="Helical" evidence="2">
    <location>
        <begin position="32"/>
        <end position="59"/>
    </location>
</feature>
<proteinExistence type="predicted"/>
<feature type="transmembrane region" description="Helical" evidence="2">
    <location>
        <begin position="159"/>
        <end position="180"/>
    </location>
</feature>
<feature type="compositionally biased region" description="Pro residues" evidence="1">
    <location>
        <begin position="232"/>
        <end position="257"/>
    </location>
</feature>
<protein>
    <recommendedName>
        <fullName evidence="5">DUF4389 domain-containing protein</fullName>
    </recommendedName>
</protein>
<dbReference type="AlphaFoldDB" id="A0A1I4AQG9"/>
<organism evidence="3 4">
    <name type="scientific">Geodermatophilus ruber</name>
    <dbReference type="NCBI Taxonomy" id="504800"/>
    <lineage>
        <taxon>Bacteria</taxon>
        <taxon>Bacillati</taxon>
        <taxon>Actinomycetota</taxon>
        <taxon>Actinomycetes</taxon>
        <taxon>Geodermatophilales</taxon>
        <taxon>Geodermatophilaceae</taxon>
        <taxon>Geodermatophilus</taxon>
    </lineage>
</organism>
<dbReference type="InParanoid" id="A0A1I4AQG9"/>
<dbReference type="EMBL" id="FOSW01000002">
    <property type="protein sequence ID" value="SFK58523.1"/>
    <property type="molecule type" value="Genomic_DNA"/>
</dbReference>
<keyword evidence="2" id="KW-1133">Transmembrane helix</keyword>